<proteinExistence type="predicted"/>
<evidence type="ECO:0000313" key="2">
    <source>
        <dbReference type="Proteomes" id="UP001286313"/>
    </source>
</evidence>
<gene>
    <name evidence="1" type="ORF">Pcinc_004670</name>
</gene>
<dbReference type="Proteomes" id="UP001286313">
    <property type="component" value="Unassembled WGS sequence"/>
</dbReference>
<reference evidence="1" key="1">
    <citation type="submission" date="2023-10" db="EMBL/GenBank/DDBJ databases">
        <title>Genome assemblies of two species of porcelain crab, Petrolisthes cinctipes and Petrolisthes manimaculis (Anomura: Porcellanidae).</title>
        <authorList>
            <person name="Angst P."/>
        </authorList>
    </citation>
    <scope>NUCLEOTIDE SEQUENCE</scope>
    <source>
        <strain evidence="1">PB745_01</strain>
        <tissue evidence="1">Gill</tissue>
    </source>
</reference>
<sequence>MKTWLEPRGDGWQRGDRWVTEGAGLVRLVCVFVHMIRRKEKTLRKWVPILRRLLGRGDGKLNAMKEPTQNLTP</sequence>
<organism evidence="1 2">
    <name type="scientific">Petrolisthes cinctipes</name>
    <name type="common">Flat porcelain crab</name>
    <dbReference type="NCBI Taxonomy" id="88211"/>
    <lineage>
        <taxon>Eukaryota</taxon>
        <taxon>Metazoa</taxon>
        <taxon>Ecdysozoa</taxon>
        <taxon>Arthropoda</taxon>
        <taxon>Crustacea</taxon>
        <taxon>Multicrustacea</taxon>
        <taxon>Malacostraca</taxon>
        <taxon>Eumalacostraca</taxon>
        <taxon>Eucarida</taxon>
        <taxon>Decapoda</taxon>
        <taxon>Pleocyemata</taxon>
        <taxon>Anomura</taxon>
        <taxon>Galatheoidea</taxon>
        <taxon>Porcellanidae</taxon>
        <taxon>Petrolisthes</taxon>
    </lineage>
</organism>
<dbReference type="AlphaFoldDB" id="A0AAE1GGR5"/>
<name>A0AAE1GGR5_PETCI</name>
<protein>
    <submittedName>
        <fullName evidence="1">Uncharacterized protein</fullName>
    </submittedName>
</protein>
<evidence type="ECO:0000313" key="1">
    <source>
        <dbReference type="EMBL" id="KAK3891439.1"/>
    </source>
</evidence>
<keyword evidence="2" id="KW-1185">Reference proteome</keyword>
<comment type="caution">
    <text evidence="1">The sequence shown here is derived from an EMBL/GenBank/DDBJ whole genome shotgun (WGS) entry which is preliminary data.</text>
</comment>
<dbReference type="EMBL" id="JAWQEG010000344">
    <property type="protein sequence ID" value="KAK3891439.1"/>
    <property type="molecule type" value="Genomic_DNA"/>
</dbReference>
<accession>A0AAE1GGR5</accession>